<dbReference type="Gene3D" id="1.10.10.1820">
    <property type="entry name" value="BsuBI/PstI restriction endonuclease-like"/>
    <property type="match status" value="1"/>
</dbReference>
<dbReference type="Gene3D" id="3.40.1350.80">
    <property type="match status" value="1"/>
</dbReference>
<evidence type="ECO:0000259" key="2">
    <source>
        <dbReference type="Pfam" id="PF17728"/>
    </source>
</evidence>
<accession>A0A5B0EGB4</accession>
<dbReference type="GO" id="GO:0009307">
    <property type="term" value="P:DNA restriction-modification system"/>
    <property type="evidence" value="ECO:0007669"/>
    <property type="project" value="InterPro"/>
</dbReference>
<keyword evidence="3" id="KW-0255">Endonuclease</keyword>
<comment type="caution">
    <text evidence="3">The sequence shown here is derived from an EMBL/GenBank/DDBJ whole genome shotgun (WGS) entry which is preliminary data.</text>
</comment>
<protein>
    <submittedName>
        <fullName evidence="3">Restriction endonuclease</fullName>
    </submittedName>
</protein>
<dbReference type="InterPro" id="IPR041963">
    <property type="entry name" value="BsuBI/PstI_C_sf"/>
</dbReference>
<keyword evidence="3" id="KW-0378">Hydrolase</keyword>
<dbReference type="GO" id="GO:0009036">
    <property type="term" value="F:type II site-specific deoxyribonuclease activity"/>
    <property type="evidence" value="ECO:0007669"/>
    <property type="project" value="InterPro"/>
</dbReference>
<dbReference type="AlphaFoldDB" id="A0A5B0EGB4"/>
<dbReference type="OrthoDB" id="9798907at2"/>
<dbReference type="InterPro" id="IPR041454">
    <property type="entry name" value="BsuBI/PstI_N"/>
</dbReference>
<dbReference type="Pfam" id="PF17728">
    <property type="entry name" value="BsuBI_PstI_RE_N"/>
    <property type="match status" value="1"/>
</dbReference>
<organism evidence="3 4">
    <name type="scientific">Paeniglutamicibacter gangotriensis</name>
    <dbReference type="NCBI Taxonomy" id="254787"/>
    <lineage>
        <taxon>Bacteria</taxon>
        <taxon>Bacillati</taxon>
        <taxon>Actinomycetota</taxon>
        <taxon>Actinomycetes</taxon>
        <taxon>Micrococcales</taxon>
        <taxon>Micrococcaceae</taxon>
        <taxon>Paeniglutamicibacter</taxon>
    </lineage>
</organism>
<proteinExistence type="predicted"/>
<feature type="domain" description="BsuBI/PstI restriction endonuclease" evidence="1">
    <location>
        <begin position="158"/>
        <end position="309"/>
    </location>
</feature>
<dbReference type="InterPro" id="IPR009528">
    <property type="entry name" value="Restrct_endonuc_II_BsuBI_C"/>
</dbReference>
<gene>
    <name evidence="3" type="ORF">FQ154_09795</name>
</gene>
<reference evidence="3 4" key="1">
    <citation type="submission" date="2019-07" db="EMBL/GenBank/DDBJ databases">
        <title>Analysis of the biochemical properties, biological activity and biotechnological potential of siderophores and biosurfactants produced by Antarctic psychrotolerant bacteria.</title>
        <authorList>
            <person name="Styczynski M."/>
            <person name="Krucon T."/>
            <person name="Decewicz P."/>
            <person name="Dziewit L."/>
        </authorList>
    </citation>
    <scope>NUCLEOTIDE SEQUENCE [LARGE SCALE GENOMIC DNA]</scope>
    <source>
        <strain evidence="3 4">ANT_H27</strain>
    </source>
</reference>
<dbReference type="Pfam" id="PF06616">
    <property type="entry name" value="BsuBI_PstI_RE"/>
    <property type="match status" value="1"/>
</dbReference>
<feature type="domain" description="BsuBI/PstI restriction endonuclease HTH" evidence="2">
    <location>
        <begin position="7"/>
        <end position="145"/>
    </location>
</feature>
<dbReference type="GO" id="GO:0003677">
    <property type="term" value="F:DNA binding"/>
    <property type="evidence" value="ECO:0007669"/>
    <property type="project" value="InterPro"/>
</dbReference>
<dbReference type="GO" id="GO:0000287">
    <property type="term" value="F:magnesium ion binding"/>
    <property type="evidence" value="ECO:0007669"/>
    <property type="project" value="InterPro"/>
</dbReference>
<name>A0A5B0EGB4_9MICC</name>
<dbReference type="InterPro" id="IPR041962">
    <property type="entry name" value="BsuBI/PstI_N_sf"/>
</dbReference>
<evidence type="ECO:0000259" key="1">
    <source>
        <dbReference type="Pfam" id="PF06616"/>
    </source>
</evidence>
<evidence type="ECO:0000313" key="4">
    <source>
        <dbReference type="Proteomes" id="UP000323856"/>
    </source>
</evidence>
<evidence type="ECO:0000313" key="3">
    <source>
        <dbReference type="EMBL" id="KAA0977205.1"/>
    </source>
</evidence>
<keyword evidence="3" id="KW-0540">Nuclease</keyword>
<dbReference type="Proteomes" id="UP000323856">
    <property type="component" value="Unassembled WGS sequence"/>
</dbReference>
<dbReference type="EMBL" id="VOBL01000008">
    <property type="protein sequence ID" value="KAA0977205.1"/>
    <property type="molecule type" value="Genomic_DNA"/>
</dbReference>
<sequence>METKRQSRVDEAIDVLRQLGFDKGRLNSRSGMILLGLLKLTVDKPWSEATNPMLGTSAILDWVNAEYYSKTYAPNTRETFRRQTLHQFVAAGLAQYNFDKPERTPNDKNNNYRVSPQALELLKKVGTVEFENELTDYLVSAPGLAQRYAAEREMTRLPVVMPDGTEIKLSAGGQNVLLKSMVEEFCSRFTPGGQVLYIGDADLKLGIFQQEALATLGIELDLHGKFPDLIVYMPDRNWLILLEAASSHGPVDAKRYDELSSIFASSTAGLVYVSCFPDRATMRKFLSDLAWETEAWAADEPSHMIHLNGSRFLGPYEDEELSAHR</sequence>